<keyword evidence="1" id="KW-0805">Transcription regulation</keyword>
<evidence type="ECO:0000259" key="4">
    <source>
        <dbReference type="PROSITE" id="PS01124"/>
    </source>
</evidence>
<evidence type="ECO:0000256" key="3">
    <source>
        <dbReference type="ARBA" id="ARBA00023163"/>
    </source>
</evidence>
<dbReference type="RefSeq" id="WP_346760582.1">
    <property type="nucleotide sequence ID" value="NZ_JAUJEB010000006.1"/>
</dbReference>
<dbReference type="InterPro" id="IPR009057">
    <property type="entry name" value="Homeodomain-like_sf"/>
</dbReference>
<dbReference type="Gene3D" id="1.10.10.60">
    <property type="entry name" value="Homeodomain-like"/>
    <property type="match status" value="2"/>
</dbReference>
<dbReference type="Pfam" id="PF02311">
    <property type="entry name" value="AraC_binding"/>
    <property type="match status" value="1"/>
</dbReference>
<dbReference type="Gene3D" id="2.60.120.10">
    <property type="entry name" value="Jelly Rolls"/>
    <property type="match status" value="1"/>
</dbReference>
<dbReference type="SMART" id="SM00342">
    <property type="entry name" value="HTH_ARAC"/>
    <property type="match status" value="1"/>
</dbReference>
<name>A0ABT8LBU9_9BACT</name>
<feature type="domain" description="HTH araC/xylS-type" evidence="4">
    <location>
        <begin position="187"/>
        <end position="285"/>
    </location>
</feature>
<reference evidence="5" key="1">
    <citation type="submission" date="2023-06" db="EMBL/GenBank/DDBJ databases">
        <title>Genomic of Agaribacillus aureum.</title>
        <authorList>
            <person name="Wang G."/>
        </authorList>
    </citation>
    <scope>NUCLEOTIDE SEQUENCE</scope>
    <source>
        <strain evidence="5">BMA12</strain>
    </source>
</reference>
<evidence type="ECO:0000313" key="5">
    <source>
        <dbReference type="EMBL" id="MDN5215244.1"/>
    </source>
</evidence>
<dbReference type="Proteomes" id="UP001172083">
    <property type="component" value="Unassembled WGS sequence"/>
</dbReference>
<dbReference type="EMBL" id="JAUJEB010000006">
    <property type="protein sequence ID" value="MDN5215244.1"/>
    <property type="molecule type" value="Genomic_DNA"/>
</dbReference>
<dbReference type="InterPro" id="IPR011051">
    <property type="entry name" value="RmlC_Cupin_sf"/>
</dbReference>
<evidence type="ECO:0000256" key="1">
    <source>
        <dbReference type="ARBA" id="ARBA00023015"/>
    </source>
</evidence>
<organism evidence="5 6">
    <name type="scientific">Agaribacillus aureus</name>
    <dbReference type="NCBI Taxonomy" id="3051825"/>
    <lineage>
        <taxon>Bacteria</taxon>
        <taxon>Pseudomonadati</taxon>
        <taxon>Bacteroidota</taxon>
        <taxon>Cytophagia</taxon>
        <taxon>Cytophagales</taxon>
        <taxon>Splendidivirgaceae</taxon>
        <taxon>Agaribacillus</taxon>
    </lineage>
</organism>
<comment type="caution">
    <text evidence="5">The sequence shown here is derived from an EMBL/GenBank/DDBJ whole genome shotgun (WGS) entry which is preliminary data.</text>
</comment>
<dbReference type="SUPFAM" id="SSF46689">
    <property type="entry name" value="Homeodomain-like"/>
    <property type="match status" value="2"/>
</dbReference>
<gene>
    <name evidence="5" type="ORF">QQ020_24410</name>
</gene>
<dbReference type="PROSITE" id="PS01124">
    <property type="entry name" value="HTH_ARAC_FAMILY_2"/>
    <property type="match status" value="1"/>
</dbReference>
<dbReference type="InterPro" id="IPR003313">
    <property type="entry name" value="AraC-bd"/>
</dbReference>
<protein>
    <submittedName>
        <fullName evidence="5">AraC family transcriptional regulator</fullName>
    </submittedName>
</protein>
<sequence>MKIVKFKIPRETDAICLVQEDKQAYFYDTVHQHPELQITSIINGTGQLLVGDYIGGFKPGDVFIIGENQPHVFKSGPSYLDKGSKLISHSISIFFDQGAFREMLSRFSELEIFRVFINKAKKGVRVGDKTRKLVLPKMKQMVHARGLDKFMKFLSIIELLTKCTEGRKLSSDMVNYKVDEIEGKRLNDIIDFTLAEYHRPISLEEVADIAAMAPSSFCRFFKKRTRKTYIQFLTELRIQKSRELLRNKELSILEISFQCGFNTISSFNRKFKAITHCTPSEYHKLLDNY</sequence>
<accession>A0ABT8LBU9</accession>
<dbReference type="InterPro" id="IPR014710">
    <property type="entry name" value="RmlC-like_jellyroll"/>
</dbReference>
<dbReference type="SUPFAM" id="SSF51182">
    <property type="entry name" value="RmlC-like cupins"/>
    <property type="match status" value="1"/>
</dbReference>
<dbReference type="PANTHER" id="PTHR43280">
    <property type="entry name" value="ARAC-FAMILY TRANSCRIPTIONAL REGULATOR"/>
    <property type="match status" value="1"/>
</dbReference>
<dbReference type="Pfam" id="PF12833">
    <property type="entry name" value="HTH_18"/>
    <property type="match status" value="1"/>
</dbReference>
<evidence type="ECO:0000256" key="2">
    <source>
        <dbReference type="ARBA" id="ARBA00023125"/>
    </source>
</evidence>
<proteinExistence type="predicted"/>
<keyword evidence="2" id="KW-0238">DNA-binding</keyword>
<dbReference type="InterPro" id="IPR018060">
    <property type="entry name" value="HTH_AraC"/>
</dbReference>
<evidence type="ECO:0000313" key="6">
    <source>
        <dbReference type="Proteomes" id="UP001172083"/>
    </source>
</evidence>
<keyword evidence="3" id="KW-0804">Transcription</keyword>
<dbReference type="PANTHER" id="PTHR43280:SF27">
    <property type="entry name" value="TRANSCRIPTIONAL REGULATOR MTLR"/>
    <property type="match status" value="1"/>
</dbReference>
<keyword evidence="6" id="KW-1185">Reference proteome</keyword>